<dbReference type="AlphaFoldDB" id="A0AA40E9W5"/>
<name>A0AA40E9W5_9PEZI</name>
<sequence length="185" mass="20875">AAMAGRPLKAPQISEAEMITFHETHFSPSATTHFGSHFLQPVNSIADEGPLDGGEDEYLEDEDDGLGYYADGVKRTLTDEQIAIFRHSELETLRRARESTRIKRATHTVDHLLEAEISSAPTATPKKKKKRKRGKNKIEEEPIDLRKRTWDVVDKGLPTLEYGDEGNTESTHSNATQRRRVSYDD</sequence>
<evidence type="ECO:0000313" key="2">
    <source>
        <dbReference type="EMBL" id="KAK0730432.1"/>
    </source>
</evidence>
<feature type="non-terminal residue" evidence="2">
    <location>
        <position position="185"/>
    </location>
</feature>
<dbReference type="EMBL" id="JAUKUA010000001">
    <property type="protein sequence ID" value="KAK0730432.1"/>
    <property type="molecule type" value="Genomic_DNA"/>
</dbReference>
<dbReference type="Proteomes" id="UP001172102">
    <property type="component" value="Unassembled WGS sequence"/>
</dbReference>
<proteinExistence type="predicted"/>
<gene>
    <name evidence="2" type="ORF">B0H67DRAFT_478884</name>
</gene>
<accession>A0AA40E9W5</accession>
<keyword evidence="3" id="KW-1185">Reference proteome</keyword>
<organism evidence="2 3">
    <name type="scientific">Lasiosphaeris hirsuta</name>
    <dbReference type="NCBI Taxonomy" id="260670"/>
    <lineage>
        <taxon>Eukaryota</taxon>
        <taxon>Fungi</taxon>
        <taxon>Dikarya</taxon>
        <taxon>Ascomycota</taxon>
        <taxon>Pezizomycotina</taxon>
        <taxon>Sordariomycetes</taxon>
        <taxon>Sordariomycetidae</taxon>
        <taxon>Sordariales</taxon>
        <taxon>Lasiosphaeriaceae</taxon>
        <taxon>Lasiosphaeris</taxon>
    </lineage>
</organism>
<comment type="caution">
    <text evidence="2">The sequence shown here is derived from an EMBL/GenBank/DDBJ whole genome shotgun (WGS) entry which is preliminary data.</text>
</comment>
<protein>
    <submittedName>
        <fullName evidence="2">Uncharacterized protein</fullName>
    </submittedName>
</protein>
<feature type="region of interest" description="Disordered" evidence="1">
    <location>
        <begin position="118"/>
        <end position="141"/>
    </location>
</feature>
<feature type="region of interest" description="Disordered" evidence="1">
    <location>
        <begin position="157"/>
        <end position="185"/>
    </location>
</feature>
<reference evidence="2" key="1">
    <citation type="submission" date="2023-06" db="EMBL/GenBank/DDBJ databases">
        <title>Genome-scale phylogeny and comparative genomics of the fungal order Sordariales.</title>
        <authorList>
            <consortium name="Lawrence Berkeley National Laboratory"/>
            <person name="Hensen N."/>
            <person name="Bonometti L."/>
            <person name="Westerberg I."/>
            <person name="Brannstrom I.O."/>
            <person name="Guillou S."/>
            <person name="Cros-Aarteil S."/>
            <person name="Calhoun S."/>
            <person name="Haridas S."/>
            <person name="Kuo A."/>
            <person name="Mondo S."/>
            <person name="Pangilinan J."/>
            <person name="Riley R."/>
            <person name="Labutti K."/>
            <person name="Andreopoulos B."/>
            <person name="Lipzen A."/>
            <person name="Chen C."/>
            <person name="Yanf M."/>
            <person name="Daum C."/>
            <person name="Ng V."/>
            <person name="Clum A."/>
            <person name="Steindorff A."/>
            <person name="Ohm R."/>
            <person name="Martin F."/>
            <person name="Silar P."/>
            <person name="Natvig D."/>
            <person name="Lalanne C."/>
            <person name="Gautier V."/>
            <person name="Ament-Velasquez S.L."/>
            <person name="Kruys A."/>
            <person name="Hutchinson M.I."/>
            <person name="Powell A.J."/>
            <person name="Barry K."/>
            <person name="Miller A.N."/>
            <person name="Grigoriev I.V."/>
            <person name="Debuchy R."/>
            <person name="Gladieux P."/>
            <person name="Thoren M.H."/>
            <person name="Johannesson H."/>
        </authorList>
    </citation>
    <scope>NUCLEOTIDE SEQUENCE</scope>
    <source>
        <strain evidence="2">SMH4607-1</strain>
    </source>
</reference>
<dbReference type="InterPro" id="IPR024526">
    <property type="entry name" value="DUF3807"/>
</dbReference>
<dbReference type="PANTHER" id="PTHR40642:SF1">
    <property type="entry name" value="YALI0F31295P"/>
    <property type="match status" value="1"/>
</dbReference>
<evidence type="ECO:0000256" key="1">
    <source>
        <dbReference type="SAM" id="MobiDB-lite"/>
    </source>
</evidence>
<dbReference type="Pfam" id="PF12720">
    <property type="entry name" value="DUF3807"/>
    <property type="match status" value="1"/>
</dbReference>
<dbReference type="PANTHER" id="PTHR40642">
    <property type="entry name" value="YALI0F31295P"/>
    <property type="match status" value="1"/>
</dbReference>
<feature type="compositionally biased region" description="Basic residues" evidence="1">
    <location>
        <begin position="125"/>
        <end position="135"/>
    </location>
</feature>
<evidence type="ECO:0000313" key="3">
    <source>
        <dbReference type="Proteomes" id="UP001172102"/>
    </source>
</evidence>